<keyword evidence="1" id="KW-0472">Membrane</keyword>
<evidence type="ECO:0000256" key="1">
    <source>
        <dbReference type="SAM" id="Phobius"/>
    </source>
</evidence>
<reference evidence="2" key="1">
    <citation type="journal article" date="2007" name="PLoS Biol.">
        <title>Rate of evolution in brain-expressed genes in humans and other primates.</title>
        <authorList>
            <person name="Wang H.-Y."/>
            <person name="Chien H.-C."/>
            <person name="Osada N."/>
            <person name="Hashimoto K."/>
            <person name="Sugano S."/>
            <person name="Gojobori T."/>
            <person name="Chou C.-K."/>
            <person name="Tsai S.-F."/>
            <person name="Wu C.-I."/>
            <person name="Shen C.-K.J."/>
        </authorList>
    </citation>
    <scope>NUCLEOTIDE SEQUENCE</scope>
</reference>
<proteinExistence type="evidence at transcript level"/>
<accession>I7GC52</accession>
<protein>
    <submittedName>
        <fullName evidence="2">Macaca fascicularis brain cDNA clone: QflA-18325, similar to human BCL2-associated transcription factor 1 (BCLAF1), mRNA, RefSeq: NM_014739.1</fullName>
    </submittedName>
</protein>
<keyword evidence="1" id="KW-1133">Transmembrane helix</keyword>
<feature type="transmembrane region" description="Helical" evidence="1">
    <location>
        <begin position="20"/>
        <end position="44"/>
    </location>
</feature>
<sequence>MTHLNLSMNLISHQPHPVIFGLAFQLMIIVLDHPIVLHLLLHHLVRVHLALMLPCSVQFILQKILLLSIHIPFSIVLKGLGLVLLEMDLVDTVPLRIVQFITSLHEEVLQRQSHHRMLQEMSLGAVPHFILMVEIRKLQRLGSS</sequence>
<evidence type="ECO:0000313" key="2">
    <source>
        <dbReference type="EMBL" id="BAE89544.1"/>
    </source>
</evidence>
<organism evidence="2">
    <name type="scientific">Macaca fascicularis</name>
    <name type="common">Crab-eating macaque</name>
    <name type="synonym">Cynomolgus monkey</name>
    <dbReference type="NCBI Taxonomy" id="9541"/>
    <lineage>
        <taxon>Eukaryota</taxon>
        <taxon>Metazoa</taxon>
        <taxon>Chordata</taxon>
        <taxon>Craniata</taxon>
        <taxon>Vertebrata</taxon>
        <taxon>Euteleostomi</taxon>
        <taxon>Mammalia</taxon>
        <taxon>Eutheria</taxon>
        <taxon>Euarchontoglires</taxon>
        <taxon>Primates</taxon>
        <taxon>Haplorrhini</taxon>
        <taxon>Catarrhini</taxon>
        <taxon>Cercopithecidae</taxon>
        <taxon>Cercopithecinae</taxon>
        <taxon>Macaca</taxon>
    </lineage>
</organism>
<name>I7GC52_MACFA</name>
<dbReference type="EMBL" id="AB172482">
    <property type="protein sequence ID" value="BAE89544.1"/>
    <property type="molecule type" value="mRNA"/>
</dbReference>
<keyword evidence="1" id="KW-0812">Transmembrane</keyword>
<dbReference type="AlphaFoldDB" id="I7GC52"/>
<feature type="transmembrane region" description="Helical" evidence="1">
    <location>
        <begin position="64"/>
        <end position="85"/>
    </location>
</feature>